<dbReference type="AlphaFoldDB" id="A0A8X6NL97"/>
<evidence type="ECO:0000313" key="1">
    <source>
        <dbReference type="EMBL" id="GFT21540.1"/>
    </source>
</evidence>
<sequence>MKHSLGTSCGVMRHIFVRIGVSTHITEAFSRLRTLKRFSEFLLKSPKVTLRSDSATSFILTFIGENTSENKTNDVFFTALKHRKLLDLIPELNSIRFSTPIRMQKSYIGLRHMLYLISN</sequence>
<organism evidence="1 2">
    <name type="scientific">Nephila pilipes</name>
    <name type="common">Giant wood spider</name>
    <name type="synonym">Nephila maculata</name>
    <dbReference type="NCBI Taxonomy" id="299642"/>
    <lineage>
        <taxon>Eukaryota</taxon>
        <taxon>Metazoa</taxon>
        <taxon>Ecdysozoa</taxon>
        <taxon>Arthropoda</taxon>
        <taxon>Chelicerata</taxon>
        <taxon>Arachnida</taxon>
        <taxon>Araneae</taxon>
        <taxon>Araneomorphae</taxon>
        <taxon>Entelegynae</taxon>
        <taxon>Araneoidea</taxon>
        <taxon>Nephilidae</taxon>
        <taxon>Nephila</taxon>
    </lineage>
</organism>
<evidence type="ECO:0000313" key="2">
    <source>
        <dbReference type="Proteomes" id="UP000887013"/>
    </source>
</evidence>
<protein>
    <submittedName>
        <fullName evidence="1">Uncharacterized protein</fullName>
    </submittedName>
</protein>
<keyword evidence="2" id="KW-1185">Reference proteome</keyword>
<proteinExistence type="predicted"/>
<accession>A0A8X6NL97</accession>
<reference evidence="1" key="1">
    <citation type="submission" date="2020-08" db="EMBL/GenBank/DDBJ databases">
        <title>Multicomponent nature underlies the extraordinary mechanical properties of spider dragline silk.</title>
        <authorList>
            <person name="Kono N."/>
            <person name="Nakamura H."/>
            <person name="Mori M."/>
            <person name="Yoshida Y."/>
            <person name="Ohtoshi R."/>
            <person name="Malay A.D."/>
            <person name="Moran D.A.P."/>
            <person name="Tomita M."/>
            <person name="Numata K."/>
            <person name="Arakawa K."/>
        </authorList>
    </citation>
    <scope>NUCLEOTIDE SEQUENCE</scope>
</reference>
<dbReference type="Proteomes" id="UP000887013">
    <property type="component" value="Unassembled WGS sequence"/>
</dbReference>
<dbReference type="EMBL" id="BMAW01011003">
    <property type="protein sequence ID" value="GFT21540.1"/>
    <property type="molecule type" value="Genomic_DNA"/>
</dbReference>
<name>A0A8X6NL97_NEPPI</name>
<comment type="caution">
    <text evidence="1">The sequence shown here is derived from an EMBL/GenBank/DDBJ whole genome shotgun (WGS) entry which is preliminary data.</text>
</comment>
<gene>
    <name evidence="1" type="ORF">NPIL_679421</name>
</gene>